<dbReference type="InterPro" id="IPR018117">
    <property type="entry name" value="C5_DNA_meth_AS"/>
</dbReference>
<dbReference type="Gene3D" id="3.40.50.150">
    <property type="entry name" value="Vaccinia Virus protein VP39"/>
    <property type="match status" value="1"/>
</dbReference>
<dbReference type="Pfam" id="PF00145">
    <property type="entry name" value="DNA_methylase"/>
    <property type="match status" value="1"/>
</dbReference>
<dbReference type="STRING" id="28122.SAMN02745108_02691"/>
<evidence type="ECO:0000256" key="1">
    <source>
        <dbReference type="ARBA" id="ARBA00022603"/>
    </source>
</evidence>
<reference evidence="9 10" key="1">
    <citation type="submission" date="2017-02" db="EMBL/GenBank/DDBJ databases">
        <authorList>
            <person name="Peterson S.W."/>
        </authorList>
    </citation>
    <scope>NUCLEOTIDE SEQUENCE [LARGE SCALE GENOMIC DNA]</scope>
    <source>
        <strain evidence="9 10">ATCC 43854</strain>
    </source>
</reference>
<evidence type="ECO:0000256" key="7">
    <source>
        <dbReference type="RuleBase" id="RU000416"/>
    </source>
</evidence>
<dbReference type="PRINTS" id="PR00105">
    <property type="entry name" value="C5METTRFRASE"/>
</dbReference>
<dbReference type="PROSITE" id="PS51679">
    <property type="entry name" value="SAM_MT_C5"/>
    <property type="match status" value="1"/>
</dbReference>
<keyword evidence="1 6" id="KW-0489">Methyltransferase</keyword>
<keyword evidence="3 6" id="KW-0949">S-adenosyl-L-methionine</keyword>
<protein>
    <recommendedName>
        <fullName evidence="8">Cytosine-specific methyltransferase</fullName>
        <ecNumber evidence="8">2.1.1.37</ecNumber>
    </recommendedName>
</protein>
<sequence length="320" mass="36062">MVAKKTIKVFEGFAGYGGASFGLKRSGLKHKVIGYSEIDKPACILFEKNFPGIKNYGDITKLAPEVIPDFDLFTGGFPCQPFSTAGKGLGELDIRGTLFYDIIRICEAKKPKWILLENVRGLTTAKHKKTFDKILSELKRIGYENAAYHVLNTKDYGIPQNRERLWIFAQYGGLPENFNIVPPPIKLSGKIDAFLDKVPPSNLYLNDAQIEHLKEKHNIESFVVKTPVCFDVYNKRIKTNGLCPTLTDPMHNSIRVIEVGKKGKEIVRKLSIAEQFRLMGFKDGELDTAELSYTQLSKRAGNGWDVNIVGILLKHIWEQL</sequence>
<evidence type="ECO:0000313" key="10">
    <source>
        <dbReference type="Proteomes" id="UP000190449"/>
    </source>
</evidence>
<dbReference type="GO" id="GO:0003886">
    <property type="term" value="F:DNA (cytosine-5-)-methyltransferase activity"/>
    <property type="evidence" value="ECO:0007669"/>
    <property type="project" value="UniProtKB-EC"/>
</dbReference>
<dbReference type="SUPFAM" id="SSF53335">
    <property type="entry name" value="S-adenosyl-L-methionine-dependent methyltransferases"/>
    <property type="match status" value="1"/>
</dbReference>
<dbReference type="InterPro" id="IPR050750">
    <property type="entry name" value="C5-MTase"/>
</dbReference>
<organism evidence="9 10">
    <name type="scientific">Fibrobacter intestinalis</name>
    <dbReference type="NCBI Taxonomy" id="28122"/>
    <lineage>
        <taxon>Bacteria</taxon>
        <taxon>Pseudomonadati</taxon>
        <taxon>Fibrobacterota</taxon>
        <taxon>Fibrobacteria</taxon>
        <taxon>Fibrobacterales</taxon>
        <taxon>Fibrobacteraceae</taxon>
        <taxon>Fibrobacter</taxon>
    </lineage>
</organism>
<keyword evidence="2 6" id="KW-0808">Transferase</keyword>
<dbReference type="PROSITE" id="PS00094">
    <property type="entry name" value="C5_MTASE_1"/>
    <property type="match status" value="1"/>
</dbReference>
<dbReference type="GO" id="GO:0009307">
    <property type="term" value="P:DNA restriction-modification system"/>
    <property type="evidence" value="ECO:0007669"/>
    <property type="project" value="UniProtKB-KW"/>
</dbReference>
<feature type="active site" evidence="6">
    <location>
        <position position="79"/>
    </location>
</feature>
<gene>
    <name evidence="9" type="ORF">SAMN02745108_02691</name>
</gene>
<dbReference type="Proteomes" id="UP000190449">
    <property type="component" value="Unassembled WGS sequence"/>
</dbReference>
<dbReference type="PANTHER" id="PTHR46098">
    <property type="entry name" value="TRNA (CYTOSINE(38)-C(5))-METHYLTRANSFERASE"/>
    <property type="match status" value="1"/>
</dbReference>
<dbReference type="GO" id="GO:0032259">
    <property type="term" value="P:methylation"/>
    <property type="evidence" value="ECO:0007669"/>
    <property type="project" value="UniProtKB-KW"/>
</dbReference>
<dbReference type="InterPro" id="IPR001525">
    <property type="entry name" value="C5_MeTfrase"/>
</dbReference>
<proteinExistence type="inferred from homology"/>
<accession>A0A1T4RGH9</accession>
<evidence type="ECO:0000256" key="8">
    <source>
        <dbReference type="RuleBase" id="RU000417"/>
    </source>
</evidence>
<name>A0A1T4RGH9_9BACT</name>
<comment type="catalytic activity">
    <reaction evidence="5 8">
        <text>a 2'-deoxycytidine in DNA + S-adenosyl-L-methionine = a 5-methyl-2'-deoxycytidine in DNA + S-adenosyl-L-homocysteine + H(+)</text>
        <dbReference type="Rhea" id="RHEA:13681"/>
        <dbReference type="Rhea" id="RHEA-COMP:11369"/>
        <dbReference type="Rhea" id="RHEA-COMP:11370"/>
        <dbReference type="ChEBI" id="CHEBI:15378"/>
        <dbReference type="ChEBI" id="CHEBI:57856"/>
        <dbReference type="ChEBI" id="CHEBI:59789"/>
        <dbReference type="ChEBI" id="CHEBI:85452"/>
        <dbReference type="ChEBI" id="CHEBI:85454"/>
        <dbReference type="EC" id="2.1.1.37"/>
    </reaction>
</comment>
<evidence type="ECO:0000256" key="3">
    <source>
        <dbReference type="ARBA" id="ARBA00022691"/>
    </source>
</evidence>
<evidence type="ECO:0000256" key="5">
    <source>
        <dbReference type="ARBA" id="ARBA00047422"/>
    </source>
</evidence>
<dbReference type="PANTHER" id="PTHR46098:SF1">
    <property type="entry name" value="TRNA (CYTOSINE(38)-C(5))-METHYLTRANSFERASE"/>
    <property type="match status" value="1"/>
</dbReference>
<dbReference type="NCBIfam" id="TIGR00675">
    <property type="entry name" value="dcm"/>
    <property type="match status" value="1"/>
</dbReference>
<evidence type="ECO:0000256" key="2">
    <source>
        <dbReference type="ARBA" id="ARBA00022679"/>
    </source>
</evidence>
<dbReference type="InterPro" id="IPR029063">
    <property type="entry name" value="SAM-dependent_MTases_sf"/>
</dbReference>
<evidence type="ECO:0000256" key="4">
    <source>
        <dbReference type="ARBA" id="ARBA00022747"/>
    </source>
</evidence>
<dbReference type="EMBL" id="FUWU01000073">
    <property type="protein sequence ID" value="SKA14771.1"/>
    <property type="molecule type" value="Genomic_DNA"/>
</dbReference>
<comment type="similarity">
    <text evidence="6 7">Belongs to the class I-like SAM-binding methyltransferase superfamily. C5-methyltransferase family.</text>
</comment>
<evidence type="ECO:0000256" key="6">
    <source>
        <dbReference type="PROSITE-ProRule" id="PRU01016"/>
    </source>
</evidence>
<evidence type="ECO:0000313" key="9">
    <source>
        <dbReference type="EMBL" id="SKA14771.1"/>
    </source>
</evidence>
<dbReference type="EC" id="2.1.1.37" evidence="8"/>
<keyword evidence="4" id="KW-0680">Restriction system</keyword>
<dbReference type="AlphaFoldDB" id="A0A1T4RGH9"/>